<sequence>MKSRIAFTVATAAGCAAALVLAAPPAAADERVREDRRDDAPASIDIARVTYRHTETRVAARIRVPELGRKGRASLAISRFGVFEAGYVAVVRKRPGDRTTTRLLFFDHFDAHPRSCDGLRGSWRRATGTIRISVPRTCLEGHRTRKVYVAARTIRGSSLDDARPVRRLARG</sequence>
<dbReference type="AlphaFoldDB" id="A0A5Q6RQ12"/>
<evidence type="ECO:0000313" key="3">
    <source>
        <dbReference type="Proteomes" id="UP000307768"/>
    </source>
</evidence>
<reference evidence="2 3" key="1">
    <citation type="submission" date="2019-09" db="EMBL/GenBank/DDBJ databases">
        <title>Mumia zhuanghuii sp. nov. isolated from the intestinal contents of plateau pika (Ochotona curzoniae) in the Qinghai-Tibet plateau of China.</title>
        <authorList>
            <person name="Tian Z."/>
        </authorList>
    </citation>
    <scope>NUCLEOTIDE SEQUENCE [LARGE SCALE GENOMIC DNA]</scope>
    <source>
        <strain evidence="3">350</strain>
    </source>
</reference>
<proteinExistence type="predicted"/>
<feature type="chain" id="PRO_5024272322" evidence="1">
    <location>
        <begin position="29"/>
        <end position="171"/>
    </location>
</feature>
<accession>A0A5Q6RQ12</accession>
<organism evidence="2 3">
    <name type="scientific">Mumia zhuanghuii</name>
    <dbReference type="NCBI Taxonomy" id="2585211"/>
    <lineage>
        <taxon>Bacteria</taxon>
        <taxon>Bacillati</taxon>
        <taxon>Actinomycetota</taxon>
        <taxon>Actinomycetes</taxon>
        <taxon>Propionibacteriales</taxon>
        <taxon>Nocardioidaceae</taxon>
        <taxon>Mumia</taxon>
    </lineage>
</organism>
<dbReference type="PROSITE" id="PS51257">
    <property type="entry name" value="PROKAR_LIPOPROTEIN"/>
    <property type="match status" value="1"/>
</dbReference>
<protein>
    <submittedName>
        <fullName evidence="2">Uncharacterized protein</fullName>
    </submittedName>
</protein>
<keyword evidence="1" id="KW-0732">Signal</keyword>
<name>A0A5Q6RQ12_9ACTN</name>
<dbReference type="EMBL" id="VDFQ02000006">
    <property type="protein sequence ID" value="KAA1420111.1"/>
    <property type="molecule type" value="Genomic_DNA"/>
</dbReference>
<evidence type="ECO:0000256" key="1">
    <source>
        <dbReference type="SAM" id="SignalP"/>
    </source>
</evidence>
<gene>
    <name evidence="2" type="ORF">FE697_019745</name>
</gene>
<feature type="signal peptide" evidence="1">
    <location>
        <begin position="1"/>
        <end position="28"/>
    </location>
</feature>
<dbReference type="Proteomes" id="UP000307768">
    <property type="component" value="Unassembled WGS sequence"/>
</dbReference>
<evidence type="ECO:0000313" key="2">
    <source>
        <dbReference type="EMBL" id="KAA1420111.1"/>
    </source>
</evidence>
<dbReference type="RefSeq" id="WP_149771335.1">
    <property type="nucleotide sequence ID" value="NZ_VDFQ02000006.1"/>
</dbReference>
<dbReference type="OrthoDB" id="3827597at2"/>
<comment type="caution">
    <text evidence="2">The sequence shown here is derived from an EMBL/GenBank/DDBJ whole genome shotgun (WGS) entry which is preliminary data.</text>
</comment>